<dbReference type="GO" id="GO:0005634">
    <property type="term" value="C:nucleus"/>
    <property type="evidence" value="ECO:0007669"/>
    <property type="project" value="TreeGrafter"/>
</dbReference>
<organism evidence="11 12">
    <name type="scientific">Gossypium aridum</name>
    <name type="common">American cotton</name>
    <name type="synonym">Erioxylum aridum</name>
    <dbReference type="NCBI Taxonomy" id="34290"/>
    <lineage>
        <taxon>Eukaryota</taxon>
        <taxon>Viridiplantae</taxon>
        <taxon>Streptophyta</taxon>
        <taxon>Embryophyta</taxon>
        <taxon>Tracheophyta</taxon>
        <taxon>Spermatophyta</taxon>
        <taxon>Magnoliopsida</taxon>
        <taxon>eudicotyledons</taxon>
        <taxon>Gunneridae</taxon>
        <taxon>Pentapetalae</taxon>
        <taxon>rosids</taxon>
        <taxon>malvids</taxon>
        <taxon>Malvales</taxon>
        <taxon>Malvaceae</taxon>
        <taxon>Malvoideae</taxon>
        <taxon>Gossypium</taxon>
    </lineage>
</organism>
<evidence type="ECO:0000259" key="10">
    <source>
        <dbReference type="PROSITE" id="PS50089"/>
    </source>
</evidence>
<evidence type="ECO:0000313" key="12">
    <source>
        <dbReference type="Proteomes" id="UP000593577"/>
    </source>
</evidence>
<reference evidence="11 12" key="1">
    <citation type="journal article" date="2019" name="Genome Biol. Evol.">
        <title>Insights into the evolution of the New World diploid cottons (Gossypium, subgenus Houzingenia) based on genome sequencing.</title>
        <authorList>
            <person name="Grover C.E."/>
            <person name="Arick M.A. 2nd"/>
            <person name="Thrash A."/>
            <person name="Conover J.L."/>
            <person name="Sanders W.S."/>
            <person name="Peterson D.G."/>
            <person name="Frelichowski J.E."/>
            <person name="Scheffler J.A."/>
            <person name="Scheffler B.E."/>
            <person name="Wendel J.F."/>
        </authorList>
    </citation>
    <scope>NUCLEOTIDE SEQUENCE [LARGE SCALE GENOMIC DNA]</scope>
    <source>
        <strain evidence="11">185</strain>
        <tissue evidence="11">Leaf</tissue>
    </source>
</reference>
<dbReference type="EC" id="2.3.2.27" evidence="2"/>
<evidence type="ECO:0000256" key="8">
    <source>
        <dbReference type="PROSITE-ProRule" id="PRU00175"/>
    </source>
</evidence>
<evidence type="ECO:0000256" key="7">
    <source>
        <dbReference type="ARBA" id="ARBA00022833"/>
    </source>
</evidence>
<evidence type="ECO:0000256" key="5">
    <source>
        <dbReference type="ARBA" id="ARBA00022771"/>
    </source>
</evidence>
<feature type="region of interest" description="Disordered" evidence="9">
    <location>
        <begin position="107"/>
        <end position="127"/>
    </location>
</feature>
<evidence type="ECO:0000256" key="1">
    <source>
        <dbReference type="ARBA" id="ARBA00000900"/>
    </source>
</evidence>
<keyword evidence="4" id="KW-0479">Metal-binding</keyword>
<dbReference type="SMART" id="SM00184">
    <property type="entry name" value="RING"/>
    <property type="match status" value="1"/>
</dbReference>
<dbReference type="Proteomes" id="UP000593577">
    <property type="component" value="Unassembled WGS sequence"/>
</dbReference>
<keyword evidence="6" id="KW-0833">Ubl conjugation pathway</keyword>
<evidence type="ECO:0000256" key="2">
    <source>
        <dbReference type="ARBA" id="ARBA00012483"/>
    </source>
</evidence>
<dbReference type="Gene3D" id="3.30.40.10">
    <property type="entry name" value="Zinc/RING finger domain, C3HC4 (zinc finger)"/>
    <property type="match status" value="1"/>
</dbReference>
<evidence type="ECO:0000313" key="11">
    <source>
        <dbReference type="EMBL" id="MBA0701866.1"/>
    </source>
</evidence>
<keyword evidence="7" id="KW-0862">Zinc</keyword>
<protein>
    <recommendedName>
        <fullName evidence="2">RING-type E3 ubiquitin transferase</fullName>
        <ecNumber evidence="2">2.3.2.27</ecNumber>
    </recommendedName>
</protein>
<name>A0A7J8YQK5_GOSAI</name>
<evidence type="ECO:0000256" key="3">
    <source>
        <dbReference type="ARBA" id="ARBA00022679"/>
    </source>
</evidence>
<comment type="caution">
    <text evidence="11">The sequence shown here is derived from an EMBL/GenBank/DDBJ whole genome shotgun (WGS) entry which is preliminary data.</text>
</comment>
<dbReference type="InterPro" id="IPR001841">
    <property type="entry name" value="Znf_RING"/>
</dbReference>
<keyword evidence="12" id="KW-1185">Reference proteome</keyword>
<dbReference type="Pfam" id="PF13639">
    <property type="entry name" value="zf-RING_2"/>
    <property type="match status" value="1"/>
</dbReference>
<feature type="domain" description="RING-type" evidence="10">
    <location>
        <begin position="213"/>
        <end position="254"/>
    </location>
</feature>
<accession>A0A7J8YQK5</accession>
<sequence>MHGANHFLQGNYMAQPFQPAITDGGASAWTQAPGVPYMHGGNIGGPIETRYRSSTNFSHSSSLELLNHNHHHPAPPIEGVRRHGFNPQPQVAAAPYRFPANYASQSTMNPSQDNLEMGRRNRRPVPPTGFMIYHSRREGGAVPETSLRYHNLPHLRVIPPDELLALGERIGKVNTGLSEETIRSKLKTRTYSTFVTNINLEEVAPIDQEPDSCIICQEDYKNQENIGTLDCGHEYHAGCLSKWLFVKNVCPICKSEALTIKSKDV</sequence>
<gene>
    <name evidence="11" type="ORF">Goari_026865</name>
</gene>
<evidence type="ECO:0000256" key="4">
    <source>
        <dbReference type="ARBA" id="ARBA00022723"/>
    </source>
</evidence>
<keyword evidence="5 8" id="KW-0863">Zinc-finger</keyword>
<proteinExistence type="predicted"/>
<dbReference type="GO" id="GO:0061630">
    <property type="term" value="F:ubiquitin protein ligase activity"/>
    <property type="evidence" value="ECO:0007669"/>
    <property type="project" value="UniProtKB-EC"/>
</dbReference>
<comment type="catalytic activity">
    <reaction evidence="1">
        <text>S-ubiquitinyl-[E2 ubiquitin-conjugating enzyme]-L-cysteine + [acceptor protein]-L-lysine = [E2 ubiquitin-conjugating enzyme]-L-cysteine + N(6)-ubiquitinyl-[acceptor protein]-L-lysine.</text>
        <dbReference type="EC" id="2.3.2.27"/>
    </reaction>
</comment>
<keyword evidence="3" id="KW-0808">Transferase</keyword>
<dbReference type="InterPro" id="IPR045191">
    <property type="entry name" value="MBR1/2-like"/>
</dbReference>
<evidence type="ECO:0000256" key="9">
    <source>
        <dbReference type="SAM" id="MobiDB-lite"/>
    </source>
</evidence>
<dbReference type="EMBL" id="JABFAA010341200">
    <property type="protein sequence ID" value="MBA0701866.1"/>
    <property type="molecule type" value="Genomic_DNA"/>
</dbReference>
<evidence type="ECO:0000256" key="6">
    <source>
        <dbReference type="ARBA" id="ARBA00022786"/>
    </source>
</evidence>
<dbReference type="GO" id="GO:0008270">
    <property type="term" value="F:zinc ion binding"/>
    <property type="evidence" value="ECO:0007669"/>
    <property type="project" value="UniProtKB-KW"/>
</dbReference>
<dbReference type="PANTHER" id="PTHR22937">
    <property type="entry name" value="E3 UBIQUITIN-PROTEIN LIGASE RNF165"/>
    <property type="match status" value="1"/>
</dbReference>
<dbReference type="PANTHER" id="PTHR22937:SF222">
    <property type="entry name" value="RING-TYPE E3 UBIQUITIN TRANSFERASE"/>
    <property type="match status" value="1"/>
</dbReference>
<dbReference type="InterPro" id="IPR013083">
    <property type="entry name" value="Znf_RING/FYVE/PHD"/>
</dbReference>
<dbReference type="FunFam" id="3.30.40.10:FF:000615">
    <property type="entry name" value="E3 ubiquitin ligase BIG BROTHER"/>
    <property type="match status" value="1"/>
</dbReference>
<dbReference type="SUPFAM" id="SSF57850">
    <property type="entry name" value="RING/U-box"/>
    <property type="match status" value="1"/>
</dbReference>
<dbReference type="PROSITE" id="PS50089">
    <property type="entry name" value="ZF_RING_2"/>
    <property type="match status" value="1"/>
</dbReference>
<dbReference type="AlphaFoldDB" id="A0A7J8YQK5"/>